<dbReference type="Gene3D" id="1.20.120.450">
    <property type="entry name" value="dinb family like domain"/>
    <property type="match status" value="1"/>
</dbReference>
<dbReference type="InterPro" id="IPR024344">
    <property type="entry name" value="MDMPI_metal-binding"/>
</dbReference>
<dbReference type="SUPFAM" id="SSF109854">
    <property type="entry name" value="DinB/YfiT-like putative metalloenzymes"/>
    <property type="match status" value="1"/>
</dbReference>
<dbReference type="NCBIfam" id="TIGR03083">
    <property type="entry name" value="maleylpyruvate isomerase family mycothiol-dependent enzyme"/>
    <property type="match status" value="1"/>
</dbReference>
<dbReference type="InterPro" id="IPR017517">
    <property type="entry name" value="Maleyloyr_isom"/>
</dbReference>
<evidence type="ECO:0000313" key="3">
    <source>
        <dbReference type="Proteomes" id="UP000184388"/>
    </source>
</evidence>
<evidence type="ECO:0000259" key="1">
    <source>
        <dbReference type="Pfam" id="PF11716"/>
    </source>
</evidence>
<protein>
    <submittedName>
        <fullName evidence="2">TIGR03086 family protein</fullName>
    </submittedName>
</protein>
<dbReference type="Proteomes" id="UP000184388">
    <property type="component" value="Unassembled WGS sequence"/>
</dbReference>
<comment type="caution">
    <text evidence="2">The sequence shown here is derived from an EMBL/GenBank/DDBJ whole genome shotgun (WGS) entry which is preliminary data.</text>
</comment>
<dbReference type="InterPro" id="IPR034660">
    <property type="entry name" value="DinB/YfiT-like"/>
</dbReference>
<proteinExistence type="predicted"/>
<organism evidence="2 3">
    <name type="scientific">Streptomyces yunnanensis</name>
    <dbReference type="NCBI Taxonomy" id="156453"/>
    <lineage>
        <taxon>Bacteria</taxon>
        <taxon>Bacillati</taxon>
        <taxon>Actinomycetota</taxon>
        <taxon>Actinomycetes</taxon>
        <taxon>Kitasatosporales</taxon>
        <taxon>Streptomycetaceae</taxon>
        <taxon>Streptomyces</taxon>
    </lineage>
</organism>
<sequence>MHTNSERNAVDGVFATTGAPDLDRLRRLDARAVHDSVALVNRLAPGDLARPTPCAGWDLAALLSHLTAQHRGFAAAALGRGQDLAHWVVRPLGDDIATAVTRYRHAAEDVLAAFATVDDPDRPFALPEFTTERTVPAARAMGFHLIDYVVHSWDLARTLDLPYAPGPELLDASLPIARAVPDGPNRLAAGSSFRPGLPVTEGAGEMDRILALLGRAPDWRAPER</sequence>
<dbReference type="RefSeq" id="WP_079181990.1">
    <property type="nucleotide sequence ID" value="NZ_FRBK01000009.1"/>
</dbReference>
<name>A0A9X8MXC9_9ACTN</name>
<dbReference type="AlphaFoldDB" id="A0A9X8MXC9"/>
<gene>
    <name evidence="2" type="ORF">SAMN05216268_10949</name>
</gene>
<feature type="domain" description="Mycothiol-dependent maleylpyruvate isomerase metal-binding" evidence="1">
    <location>
        <begin position="31"/>
        <end position="156"/>
    </location>
</feature>
<dbReference type="NCBIfam" id="TIGR03086">
    <property type="entry name" value="TIGR03086 family metal-binding protein"/>
    <property type="match status" value="1"/>
</dbReference>
<reference evidence="3" key="1">
    <citation type="submission" date="2016-11" db="EMBL/GenBank/DDBJ databases">
        <authorList>
            <person name="Jaros S."/>
            <person name="Januszkiewicz K."/>
            <person name="Wedrychowicz H."/>
        </authorList>
    </citation>
    <scope>NUCLEOTIDE SEQUENCE [LARGE SCALE GENOMIC DNA]</scope>
    <source>
        <strain evidence="3">CGMCC 4.3555</strain>
    </source>
</reference>
<dbReference type="GO" id="GO:0046872">
    <property type="term" value="F:metal ion binding"/>
    <property type="evidence" value="ECO:0007669"/>
    <property type="project" value="InterPro"/>
</dbReference>
<dbReference type="EMBL" id="FRBK01000009">
    <property type="protein sequence ID" value="SHM18643.1"/>
    <property type="molecule type" value="Genomic_DNA"/>
</dbReference>
<dbReference type="Pfam" id="PF11716">
    <property type="entry name" value="MDMPI_N"/>
    <property type="match status" value="1"/>
</dbReference>
<accession>A0A9X8MXC9</accession>
<dbReference type="InterPro" id="IPR017520">
    <property type="entry name" value="CHP03086"/>
</dbReference>
<evidence type="ECO:0000313" key="2">
    <source>
        <dbReference type="EMBL" id="SHM18643.1"/>
    </source>
</evidence>